<proteinExistence type="predicted"/>
<comment type="caution">
    <text evidence="1">The sequence shown here is derived from an EMBL/GenBank/DDBJ whole genome shotgun (WGS) entry which is preliminary data.</text>
</comment>
<gene>
    <name evidence="1" type="ORF">SAMEA3375112_03367</name>
</gene>
<dbReference type="EMBL" id="FUPS01000014">
    <property type="protein sequence ID" value="SJS99276.1"/>
    <property type="molecule type" value="Genomic_DNA"/>
</dbReference>
<reference evidence="1 2" key="1">
    <citation type="submission" date="2017-02" db="EMBL/GenBank/DDBJ databases">
        <authorList>
            <consortium name="Pathogen Informatics"/>
        </authorList>
    </citation>
    <scope>NUCLEOTIDE SEQUENCE [LARGE SCALE GENOMIC DNA]</scope>
    <source>
        <strain evidence="1 2">VRECD0157</strain>
    </source>
</reference>
<name>A0A9X8RLH8_CLODI</name>
<sequence>MINKLESTIREEEVRRNRINAYLEEFITKAKIDKISNLNEQNIDSFIKGRLIGESTTTVYTNLRILREILKENNCNINIDTNKYTDMIKFNANKYFTRNQIKNICSAFLNAQDKFIVYALFEGIMGKDYIELRYLKVSDIAKDYSYIDLPDRRFICDDYMKEILEDVIVEDYYTKSEIKGSSKETEYKFNMDCEYVIKTRPTKLTDNGMKAISKNGIQNRLKTLSVAFSDLDIHLTGKTLQKSGIIYDMYEQEAYECVSWSIPEIKKYLELKCLKGDANNIYKAYHQRYHNLKTNRE</sequence>
<organism evidence="1 2">
    <name type="scientific">Clostridioides difficile</name>
    <name type="common">Peptoclostridium difficile</name>
    <dbReference type="NCBI Taxonomy" id="1496"/>
    <lineage>
        <taxon>Bacteria</taxon>
        <taxon>Bacillati</taxon>
        <taxon>Bacillota</taxon>
        <taxon>Clostridia</taxon>
        <taxon>Peptostreptococcales</taxon>
        <taxon>Peptostreptococcaceae</taxon>
        <taxon>Clostridioides</taxon>
    </lineage>
</organism>
<evidence type="ECO:0000313" key="1">
    <source>
        <dbReference type="EMBL" id="SJS99276.1"/>
    </source>
</evidence>
<protein>
    <submittedName>
        <fullName evidence="1">Uncharacterized protein</fullName>
    </submittedName>
</protein>
<dbReference type="AlphaFoldDB" id="A0A9X8RLH8"/>
<dbReference type="Proteomes" id="UP000189137">
    <property type="component" value="Unassembled WGS sequence"/>
</dbReference>
<accession>A0A9X8RLH8</accession>
<evidence type="ECO:0000313" key="2">
    <source>
        <dbReference type="Proteomes" id="UP000189137"/>
    </source>
</evidence>
<dbReference type="RefSeq" id="WP_009900687.1">
    <property type="nucleotide sequence ID" value="NZ_BIQW01000005.1"/>
</dbReference>